<dbReference type="PANTHER" id="PTHR24100:SF106">
    <property type="entry name" value="HERV-H LTR-ASSOCIATING PROTEIN 2"/>
    <property type="match status" value="1"/>
</dbReference>
<dbReference type="GO" id="GO:0001817">
    <property type="term" value="P:regulation of cytokine production"/>
    <property type="evidence" value="ECO:0000318"/>
    <property type="project" value="GO_Central"/>
</dbReference>
<feature type="compositionally biased region" description="Polar residues" evidence="7">
    <location>
        <begin position="431"/>
        <end position="464"/>
    </location>
</feature>
<evidence type="ECO:0000256" key="5">
    <source>
        <dbReference type="ARBA" id="ARBA00023180"/>
    </source>
</evidence>
<evidence type="ECO:0000313" key="12">
    <source>
        <dbReference type="Proteomes" id="UP000002279"/>
    </source>
</evidence>
<feature type="domain" description="Ig-like" evidence="10">
    <location>
        <begin position="36"/>
        <end position="129"/>
    </location>
</feature>
<feature type="chain" id="PRO_5026256090" description="Ig-like domain-containing protein" evidence="9">
    <location>
        <begin position="27"/>
        <end position="627"/>
    </location>
</feature>
<feature type="compositionally biased region" description="Pro residues" evidence="7">
    <location>
        <begin position="468"/>
        <end position="489"/>
    </location>
</feature>
<keyword evidence="5" id="KW-0325">Glycoprotein</keyword>
<dbReference type="GeneTree" id="ENSGT00940000162944"/>
<dbReference type="GO" id="GO:1903037">
    <property type="term" value="P:regulation of leukocyte cell-cell adhesion"/>
    <property type="evidence" value="ECO:0007669"/>
    <property type="project" value="UniProtKB-ARBA"/>
</dbReference>
<dbReference type="InterPro" id="IPR050504">
    <property type="entry name" value="IgSF_BTN/MOG"/>
</dbReference>
<accession>A0A6I8NKZ8</accession>
<dbReference type="SUPFAM" id="SSF48726">
    <property type="entry name" value="Immunoglobulin"/>
    <property type="match status" value="2"/>
</dbReference>
<evidence type="ECO:0000256" key="2">
    <source>
        <dbReference type="ARBA" id="ARBA00022729"/>
    </source>
</evidence>
<dbReference type="InterPro" id="IPR007110">
    <property type="entry name" value="Ig-like_dom"/>
</dbReference>
<keyword evidence="2 9" id="KW-0732">Signal</keyword>
<feature type="compositionally biased region" description="Pro residues" evidence="7">
    <location>
        <begin position="615"/>
        <end position="627"/>
    </location>
</feature>
<dbReference type="SMART" id="SM00406">
    <property type="entry name" value="IGv"/>
    <property type="match status" value="1"/>
</dbReference>
<protein>
    <recommendedName>
        <fullName evidence="10">Ig-like domain-containing protein</fullName>
    </recommendedName>
</protein>
<reference evidence="11" key="2">
    <citation type="submission" date="2025-08" db="UniProtKB">
        <authorList>
            <consortium name="Ensembl"/>
        </authorList>
    </citation>
    <scope>IDENTIFICATION</scope>
    <source>
        <strain evidence="11">Glennie</strain>
    </source>
</reference>
<feature type="region of interest" description="Disordered" evidence="7">
    <location>
        <begin position="347"/>
        <end position="496"/>
    </location>
</feature>
<comment type="subcellular location">
    <subcellularLocation>
        <location evidence="1">Membrane</location>
    </subcellularLocation>
</comment>
<feature type="compositionally biased region" description="Polar residues" evidence="7">
    <location>
        <begin position="586"/>
        <end position="604"/>
    </location>
</feature>
<keyword evidence="6" id="KW-0393">Immunoglobulin domain</keyword>
<evidence type="ECO:0000256" key="4">
    <source>
        <dbReference type="ARBA" id="ARBA00023157"/>
    </source>
</evidence>
<dbReference type="GO" id="GO:0009897">
    <property type="term" value="C:external side of plasma membrane"/>
    <property type="evidence" value="ECO:0000318"/>
    <property type="project" value="GO_Central"/>
</dbReference>
<evidence type="ECO:0000256" key="1">
    <source>
        <dbReference type="ARBA" id="ARBA00004370"/>
    </source>
</evidence>
<dbReference type="Proteomes" id="UP000002279">
    <property type="component" value="Chromosome 17"/>
</dbReference>
<dbReference type="InterPro" id="IPR013106">
    <property type="entry name" value="Ig_V-set"/>
</dbReference>
<feature type="compositionally biased region" description="Polar residues" evidence="7">
    <location>
        <begin position="351"/>
        <end position="390"/>
    </location>
</feature>
<dbReference type="Bgee" id="ENSOANG00000050746">
    <property type="expression patterns" value="Expressed in heart and 2 other cell types or tissues"/>
</dbReference>
<proteinExistence type="predicted"/>
<organism evidence="11 12">
    <name type="scientific">Ornithorhynchus anatinus</name>
    <name type="common">Duckbill platypus</name>
    <dbReference type="NCBI Taxonomy" id="9258"/>
    <lineage>
        <taxon>Eukaryota</taxon>
        <taxon>Metazoa</taxon>
        <taxon>Chordata</taxon>
        <taxon>Craniata</taxon>
        <taxon>Vertebrata</taxon>
        <taxon>Euteleostomi</taxon>
        <taxon>Mammalia</taxon>
        <taxon>Monotremata</taxon>
        <taxon>Ornithorhynchidae</taxon>
        <taxon>Ornithorhynchus</taxon>
    </lineage>
</organism>
<feature type="region of interest" description="Disordered" evidence="7">
    <location>
        <begin position="578"/>
        <end position="627"/>
    </location>
</feature>
<evidence type="ECO:0000256" key="6">
    <source>
        <dbReference type="ARBA" id="ARBA00023319"/>
    </source>
</evidence>
<dbReference type="SMART" id="SM00409">
    <property type="entry name" value="IG"/>
    <property type="match status" value="2"/>
</dbReference>
<dbReference type="AlphaFoldDB" id="A0A6I8NKZ8"/>
<evidence type="ECO:0000256" key="3">
    <source>
        <dbReference type="ARBA" id="ARBA00023136"/>
    </source>
</evidence>
<keyword evidence="3 8" id="KW-0472">Membrane</keyword>
<dbReference type="InterPro" id="IPR003599">
    <property type="entry name" value="Ig_sub"/>
</dbReference>
<evidence type="ECO:0000256" key="9">
    <source>
        <dbReference type="SAM" id="SignalP"/>
    </source>
</evidence>
<feature type="signal peptide" evidence="9">
    <location>
        <begin position="1"/>
        <end position="26"/>
    </location>
</feature>
<reference evidence="11" key="3">
    <citation type="submission" date="2025-09" db="UniProtKB">
        <authorList>
            <consortium name="Ensembl"/>
        </authorList>
    </citation>
    <scope>IDENTIFICATION</scope>
    <source>
        <strain evidence="11">Glennie</strain>
    </source>
</reference>
<dbReference type="FunFam" id="2.60.40.10:FF:000142">
    <property type="entry name" value="V-set domain-containing T-cell activation inhibitor 1"/>
    <property type="match status" value="1"/>
</dbReference>
<feature type="domain" description="Ig-like" evidence="10">
    <location>
        <begin position="224"/>
        <end position="322"/>
    </location>
</feature>
<dbReference type="GO" id="GO:0005102">
    <property type="term" value="F:signaling receptor binding"/>
    <property type="evidence" value="ECO:0000318"/>
    <property type="project" value="GO_Central"/>
</dbReference>
<feature type="transmembrane region" description="Helical" evidence="8">
    <location>
        <begin position="536"/>
        <end position="558"/>
    </location>
</feature>
<evidence type="ECO:0000259" key="10">
    <source>
        <dbReference type="PROSITE" id="PS50835"/>
    </source>
</evidence>
<dbReference type="GO" id="GO:0050863">
    <property type="term" value="P:regulation of T cell activation"/>
    <property type="evidence" value="ECO:0007669"/>
    <property type="project" value="UniProtKB-ARBA"/>
</dbReference>
<dbReference type="GO" id="GO:0050852">
    <property type="term" value="P:T cell receptor signaling pathway"/>
    <property type="evidence" value="ECO:0000318"/>
    <property type="project" value="GO_Central"/>
</dbReference>
<dbReference type="Gene3D" id="2.60.40.10">
    <property type="entry name" value="Immunoglobulins"/>
    <property type="match status" value="3"/>
</dbReference>
<dbReference type="InterPro" id="IPR013783">
    <property type="entry name" value="Ig-like_fold"/>
</dbReference>
<evidence type="ECO:0000313" key="11">
    <source>
        <dbReference type="Ensembl" id="ENSOANP00000041776.1"/>
    </source>
</evidence>
<keyword evidence="8" id="KW-0812">Transmembrane</keyword>
<dbReference type="PROSITE" id="PS50835">
    <property type="entry name" value="IG_LIKE"/>
    <property type="match status" value="2"/>
</dbReference>
<keyword evidence="12" id="KW-1185">Reference proteome</keyword>
<sequence>MCVQLCKGKILLRLLILALAVQPGNGRTSVLGEFQQDVVLPCSFKSGSFLVIHWRVGAEEKVVHSYYRDQDQLSRQDSQYRNRTALFHSEIHQGNASLRLHRLRPEDAGIYFCYAASIDGKVEEEVELIFAAFFTPAMEYTKQENSSLLTCRASVIYPHVEWTWSGASETKNLKEGKSGDLYFIESQQTVADSSSLTWCSIQNSLLRRTWKGTWTRAEPLVGNEGEEVSFPSLCAKEKLSPDLPFIVTWSKVTQASLVVLASFDNTSRKLNIREPRLSWDPKAVIQGVSNVTLKNLLQSDEGEYLCSISSRSFTQLTVRQLTVQKPTVQKAATQKLTGQNPFILKPAVQKPTVQKPTVQKPTVQKPTVQKPATQKPTVQKPATQKLTGQNPFILKPAVQKPTVQNPTVEKPATQKLTGQNPFILKPAVQKPTVQKPTVQKPTVQKPTVQKSATQKPTVQKPATQKPTVPKPTVPKPTVPKPTVPKPTVPKPTMQKLTVQKPTVQKPIVQALTVENAITQTFTGQQVSGELKGELDAWSVVLLALAFMLLMILPATGIVRRRRGCQSKSLRRESLAQAAESSEEVSLNFSSTSDEASERQTSYETDGTVDAGWTEPKPPAPVPVPARH</sequence>
<dbReference type="Ensembl" id="ENSOANT00000047502.1">
    <property type="protein sequence ID" value="ENSOANP00000041776.1"/>
    <property type="gene ID" value="ENSOANG00000050746.1"/>
</dbReference>
<keyword evidence="8" id="KW-1133">Transmembrane helix</keyword>
<dbReference type="InterPro" id="IPR036179">
    <property type="entry name" value="Ig-like_dom_sf"/>
</dbReference>
<dbReference type="PANTHER" id="PTHR24100">
    <property type="entry name" value="BUTYROPHILIN"/>
    <property type="match status" value="1"/>
</dbReference>
<evidence type="ECO:0000256" key="8">
    <source>
        <dbReference type="SAM" id="Phobius"/>
    </source>
</evidence>
<reference evidence="11 12" key="1">
    <citation type="journal article" date="2008" name="Nature">
        <title>Genome analysis of the platypus reveals unique signatures of evolution.</title>
        <authorList>
            <person name="Warren W.C."/>
            <person name="Hillier L.W."/>
            <person name="Marshall Graves J.A."/>
            <person name="Birney E."/>
            <person name="Ponting C.P."/>
            <person name="Grutzner F."/>
            <person name="Belov K."/>
            <person name="Miller W."/>
            <person name="Clarke L."/>
            <person name="Chinwalla A.T."/>
            <person name="Yang S.P."/>
            <person name="Heger A."/>
            <person name="Locke D.P."/>
            <person name="Miethke P."/>
            <person name="Waters P.D."/>
            <person name="Veyrunes F."/>
            <person name="Fulton L."/>
            <person name="Fulton B."/>
            <person name="Graves T."/>
            <person name="Wallis J."/>
            <person name="Puente X.S."/>
            <person name="Lopez-Otin C."/>
            <person name="Ordonez G.R."/>
            <person name="Eichler E.E."/>
            <person name="Chen L."/>
            <person name="Cheng Z."/>
            <person name="Deakin J.E."/>
            <person name="Alsop A."/>
            <person name="Thompson K."/>
            <person name="Kirby P."/>
            <person name="Papenfuss A.T."/>
            <person name="Wakefield M.J."/>
            <person name="Olender T."/>
            <person name="Lancet D."/>
            <person name="Huttley G.A."/>
            <person name="Smit A.F."/>
            <person name="Pask A."/>
            <person name="Temple-Smith P."/>
            <person name="Batzer M.A."/>
            <person name="Walker J.A."/>
            <person name="Konkel M.K."/>
            <person name="Harris R.S."/>
            <person name="Whittington C.M."/>
            <person name="Wong E.S."/>
            <person name="Gemmell N.J."/>
            <person name="Buschiazzo E."/>
            <person name="Vargas Jentzsch I.M."/>
            <person name="Merkel A."/>
            <person name="Schmitz J."/>
            <person name="Zemann A."/>
            <person name="Churakov G."/>
            <person name="Kriegs J.O."/>
            <person name="Brosius J."/>
            <person name="Murchison E.P."/>
            <person name="Sachidanandam R."/>
            <person name="Smith C."/>
            <person name="Hannon G.J."/>
            <person name="Tsend-Ayush E."/>
            <person name="McMillan D."/>
            <person name="Attenborough R."/>
            <person name="Rens W."/>
            <person name="Ferguson-Smith M."/>
            <person name="Lefevre C.M."/>
            <person name="Sharp J.A."/>
            <person name="Nicholas K.R."/>
            <person name="Ray D.A."/>
            <person name="Kube M."/>
            <person name="Reinhardt R."/>
            <person name="Pringle T.H."/>
            <person name="Taylor J."/>
            <person name="Jones R.C."/>
            <person name="Nixon B."/>
            <person name="Dacheux J.L."/>
            <person name="Niwa H."/>
            <person name="Sekita Y."/>
            <person name="Huang X."/>
            <person name="Stark A."/>
            <person name="Kheradpour P."/>
            <person name="Kellis M."/>
            <person name="Flicek P."/>
            <person name="Chen Y."/>
            <person name="Webber C."/>
            <person name="Hardison R."/>
            <person name="Nelson J."/>
            <person name="Hallsworth-Pepin K."/>
            <person name="Delehaunty K."/>
            <person name="Markovic C."/>
            <person name="Minx P."/>
            <person name="Feng Y."/>
            <person name="Kremitzki C."/>
            <person name="Mitreva M."/>
            <person name="Glasscock J."/>
            <person name="Wylie T."/>
            <person name="Wohldmann P."/>
            <person name="Thiru P."/>
            <person name="Nhan M.N."/>
            <person name="Pohl C.S."/>
            <person name="Smith S.M."/>
            <person name="Hou S."/>
            <person name="Nefedov M."/>
            <person name="de Jong P.J."/>
            <person name="Renfree M.B."/>
            <person name="Mardis E.R."/>
            <person name="Wilson R.K."/>
        </authorList>
    </citation>
    <scope>NUCLEOTIDE SEQUENCE [LARGE SCALE GENOMIC DNA]</scope>
    <source>
        <strain evidence="11 12">Glennie</strain>
    </source>
</reference>
<evidence type="ECO:0000256" key="7">
    <source>
        <dbReference type="SAM" id="MobiDB-lite"/>
    </source>
</evidence>
<dbReference type="Pfam" id="PF07686">
    <property type="entry name" value="V-set"/>
    <property type="match status" value="2"/>
</dbReference>
<dbReference type="InParanoid" id="A0A6I8NKZ8"/>
<name>A0A6I8NKZ8_ORNAN</name>
<keyword evidence="4" id="KW-1015">Disulfide bond</keyword>